<name>A0A438DXC9_VITVI</name>
<feature type="region of interest" description="Disordered" evidence="1">
    <location>
        <begin position="74"/>
        <end position="111"/>
    </location>
</feature>
<evidence type="ECO:0000259" key="2">
    <source>
        <dbReference type="Pfam" id="PF07727"/>
    </source>
</evidence>
<organism evidence="3 4">
    <name type="scientific">Vitis vinifera</name>
    <name type="common">Grape</name>
    <dbReference type="NCBI Taxonomy" id="29760"/>
    <lineage>
        <taxon>Eukaryota</taxon>
        <taxon>Viridiplantae</taxon>
        <taxon>Streptophyta</taxon>
        <taxon>Embryophyta</taxon>
        <taxon>Tracheophyta</taxon>
        <taxon>Spermatophyta</taxon>
        <taxon>Magnoliopsida</taxon>
        <taxon>eudicotyledons</taxon>
        <taxon>Gunneridae</taxon>
        <taxon>Pentapetalae</taxon>
        <taxon>rosids</taxon>
        <taxon>Vitales</taxon>
        <taxon>Vitaceae</taxon>
        <taxon>Viteae</taxon>
        <taxon>Vitis</taxon>
    </lineage>
</organism>
<dbReference type="Pfam" id="PF07727">
    <property type="entry name" value="RVT_2"/>
    <property type="match status" value="1"/>
</dbReference>
<dbReference type="InterPro" id="IPR043502">
    <property type="entry name" value="DNA/RNA_pol_sf"/>
</dbReference>
<feature type="domain" description="Reverse transcriptase Ty1/copia-type" evidence="2">
    <location>
        <begin position="280"/>
        <end position="456"/>
    </location>
</feature>
<evidence type="ECO:0000313" key="4">
    <source>
        <dbReference type="Proteomes" id="UP000288805"/>
    </source>
</evidence>
<evidence type="ECO:0000313" key="3">
    <source>
        <dbReference type="EMBL" id="RVW40070.1"/>
    </source>
</evidence>
<accession>A0A438DXC9</accession>
<evidence type="ECO:0000256" key="1">
    <source>
        <dbReference type="SAM" id="MobiDB-lite"/>
    </source>
</evidence>
<reference evidence="3 4" key="1">
    <citation type="journal article" date="2018" name="PLoS Genet.">
        <title>Population sequencing reveals clonal diversity and ancestral inbreeding in the grapevine cultivar Chardonnay.</title>
        <authorList>
            <person name="Roach M.J."/>
            <person name="Johnson D.L."/>
            <person name="Bohlmann J."/>
            <person name="van Vuuren H.J."/>
            <person name="Jones S.J."/>
            <person name="Pretorius I.S."/>
            <person name="Schmidt S.A."/>
            <person name="Borneman A.R."/>
        </authorList>
    </citation>
    <scope>NUCLEOTIDE SEQUENCE [LARGE SCALE GENOMIC DNA]</scope>
    <source>
        <strain evidence="4">cv. Chardonnay</strain>
        <tissue evidence="3">Leaf</tissue>
    </source>
</reference>
<dbReference type="Proteomes" id="UP000288805">
    <property type="component" value="Unassembled WGS sequence"/>
</dbReference>
<sequence>MQAIKTRANELALLGKLIDDEDLIDRVLEGLSDEYKSVIDAINVRDMSISFAKLHEKLFNKEASLQIAQPSPLSLPAMENPTAFRNSPNWRPPTTTPQQPDPTTAFSPHDQCQPKPYLGHCQACGTQGHHPSIPLQPRANHVVLGNNTTPTWLLDSGVSHHVTSDLINLSLHNSYQGSNDIMIGDGPALPITHIGSTTIPTSSRTFTLQKDLNTGLILLMGEPKDGVNEWPTTFPFVTSSPLLAFSSVKTTSSEWHSRLALTDPKWRQAMNDEFDALVQNGTWELVPSTSMQNLVGCKWVFRIKRLPDGSIDRYKAKLVAKCFHQRPDVDYHDTFSLVVKPTTIRLVLSLAISKDWQLRQLDVNNVFLQSHRSEDVYMAQPPEFVDRDNPIHVCKLKKAIYGLKQAPRAWYLELCQFLIESGFTKSHADTSLFILHSGDITIYLLVYVDDIIIIGSYHSIGVLLTQRRYISNLLGRTKMFSAKLVATPLVTYGNLTLHSELGITLPTPHVIYCDNVGVTSLYSNPVFHSRMKHVAIDYHFIRDQVQSGVVRVTHVSSADQLVDALTKPLPRSRFQELRVKIGVSSGAPFLGGILENSLQ</sequence>
<gene>
    <name evidence="3" type="primary">RE2_63</name>
    <name evidence="3" type="ORF">CK203_081952</name>
</gene>
<comment type="caution">
    <text evidence="3">The sequence shown here is derived from an EMBL/GenBank/DDBJ whole genome shotgun (WGS) entry which is preliminary data.</text>
</comment>
<dbReference type="EMBL" id="QGNW01001465">
    <property type="protein sequence ID" value="RVW40070.1"/>
    <property type="molecule type" value="Genomic_DNA"/>
</dbReference>
<dbReference type="AlphaFoldDB" id="A0A438DXC9"/>
<dbReference type="PANTHER" id="PTHR47481">
    <property type="match status" value="1"/>
</dbReference>
<protein>
    <submittedName>
        <fullName evidence="3">Retrovirus-related Pol polyprotein from transposon RE2</fullName>
    </submittedName>
</protein>
<dbReference type="InterPro" id="IPR013103">
    <property type="entry name" value="RVT_2"/>
</dbReference>
<dbReference type="CDD" id="cd09272">
    <property type="entry name" value="RNase_HI_RT_Ty1"/>
    <property type="match status" value="1"/>
</dbReference>
<dbReference type="SUPFAM" id="SSF56672">
    <property type="entry name" value="DNA/RNA polymerases"/>
    <property type="match status" value="1"/>
</dbReference>
<dbReference type="PANTHER" id="PTHR47481:SF22">
    <property type="entry name" value="RETROTRANSPOSON GAG DOMAIN-CONTAINING PROTEIN"/>
    <property type="match status" value="1"/>
</dbReference>
<proteinExistence type="predicted"/>